<sequence length="71" mass="7988">MLKSPLDSFGTWDDMSVFLEMKPRSELASLFVDVPPGFREKQPATSEEQQKRMPDIAKNLVMGIAVSRSIC</sequence>
<reference evidence="2" key="1">
    <citation type="submission" date="2010-08" db="EMBL/GenBank/DDBJ databases">
        <authorList>
            <consortium name="Caenorhabditis japonica Sequencing Consortium"/>
            <person name="Wilson R.K."/>
        </authorList>
    </citation>
    <scope>NUCLEOTIDE SEQUENCE [LARGE SCALE GENOMIC DNA]</scope>
    <source>
        <strain evidence="2">DF5081</strain>
    </source>
</reference>
<dbReference type="AlphaFoldDB" id="A0A8R1DIE2"/>
<evidence type="ECO:0000313" key="1">
    <source>
        <dbReference type="EnsemblMetazoa" id="CJA03644.1"/>
    </source>
</evidence>
<organism evidence="1 2">
    <name type="scientific">Caenorhabditis japonica</name>
    <dbReference type="NCBI Taxonomy" id="281687"/>
    <lineage>
        <taxon>Eukaryota</taxon>
        <taxon>Metazoa</taxon>
        <taxon>Ecdysozoa</taxon>
        <taxon>Nematoda</taxon>
        <taxon>Chromadorea</taxon>
        <taxon>Rhabditida</taxon>
        <taxon>Rhabditina</taxon>
        <taxon>Rhabditomorpha</taxon>
        <taxon>Rhabditoidea</taxon>
        <taxon>Rhabditidae</taxon>
        <taxon>Peloderinae</taxon>
        <taxon>Caenorhabditis</taxon>
    </lineage>
</organism>
<proteinExistence type="predicted"/>
<accession>A0A8R1DIE2</accession>
<dbReference type="Proteomes" id="UP000005237">
    <property type="component" value="Unassembled WGS sequence"/>
</dbReference>
<dbReference type="EnsemblMetazoa" id="CJA03644.1">
    <property type="protein sequence ID" value="CJA03644.1"/>
    <property type="gene ID" value="WBGene00122848"/>
</dbReference>
<reference evidence="1" key="2">
    <citation type="submission" date="2022-06" db="UniProtKB">
        <authorList>
            <consortium name="EnsemblMetazoa"/>
        </authorList>
    </citation>
    <scope>IDENTIFICATION</scope>
    <source>
        <strain evidence="1">DF5081</strain>
    </source>
</reference>
<evidence type="ECO:0000313" key="2">
    <source>
        <dbReference type="Proteomes" id="UP000005237"/>
    </source>
</evidence>
<keyword evidence="2" id="KW-1185">Reference proteome</keyword>
<name>A0A8R1DIE2_CAEJA</name>
<protein>
    <submittedName>
        <fullName evidence="1">Uncharacterized protein</fullName>
    </submittedName>
</protein>